<reference evidence="2" key="1">
    <citation type="submission" date="2025-08" db="UniProtKB">
        <authorList>
            <consortium name="Ensembl"/>
        </authorList>
    </citation>
    <scope>IDENTIFICATION</scope>
</reference>
<dbReference type="Ensembl" id="ENSPMET00000004295.1">
    <property type="protein sequence ID" value="ENSPMEP00000007340.1"/>
    <property type="gene ID" value="ENSPMEG00000008958.1"/>
</dbReference>
<feature type="region of interest" description="Disordered" evidence="1">
    <location>
        <begin position="47"/>
        <end position="68"/>
    </location>
</feature>
<sequence>MNHVDKCTQNRVSFKEIYTKHWRRIRFPLDEKGPVVLMRLLDVRTGQAAGSPHHPGSEGANNRSSAPFSSLQTPQALIFCWCTPARSSGWRLFHSLDLSAYVGMRLCACSELRWPAIHSECLKTDTGSLFYFKGHTFTILICKHP</sequence>
<protein>
    <submittedName>
        <fullName evidence="2">Uncharacterized protein</fullName>
    </submittedName>
</protein>
<evidence type="ECO:0000256" key="1">
    <source>
        <dbReference type="SAM" id="MobiDB-lite"/>
    </source>
</evidence>
<evidence type="ECO:0000313" key="2">
    <source>
        <dbReference type="Ensembl" id="ENSPMEP00000007340.1"/>
    </source>
</evidence>
<name>A0A3B3WX40_9TELE</name>
<dbReference type="AlphaFoldDB" id="A0A3B3WX40"/>
<proteinExistence type="predicted"/>
<organism evidence="2 3">
    <name type="scientific">Poecilia mexicana</name>
    <dbReference type="NCBI Taxonomy" id="48701"/>
    <lineage>
        <taxon>Eukaryota</taxon>
        <taxon>Metazoa</taxon>
        <taxon>Chordata</taxon>
        <taxon>Craniata</taxon>
        <taxon>Vertebrata</taxon>
        <taxon>Euteleostomi</taxon>
        <taxon>Actinopterygii</taxon>
        <taxon>Neopterygii</taxon>
        <taxon>Teleostei</taxon>
        <taxon>Neoteleostei</taxon>
        <taxon>Acanthomorphata</taxon>
        <taxon>Ovalentaria</taxon>
        <taxon>Atherinomorphae</taxon>
        <taxon>Cyprinodontiformes</taxon>
        <taxon>Poeciliidae</taxon>
        <taxon>Poeciliinae</taxon>
        <taxon>Poecilia</taxon>
    </lineage>
</organism>
<evidence type="ECO:0000313" key="3">
    <source>
        <dbReference type="Proteomes" id="UP000261480"/>
    </source>
</evidence>
<feature type="compositionally biased region" description="Polar residues" evidence="1">
    <location>
        <begin position="59"/>
        <end position="68"/>
    </location>
</feature>
<keyword evidence="3" id="KW-1185">Reference proteome</keyword>
<accession>A0A3B3WX40</accession>
<dbReference type="Proteomes" id="UP000261480">
    <property type="component" value="Unplaced"/>
</dbReference>
<reference evidence="2" key="2">
    <citation type="submission" date="2025-09" db="UniProtKB">
        <authorList>
            <consortium name="Ensembl"/>
        </authorList>
    </citation>
    <scope>IDENTIFICATION</scope>
</reference>